<evidence type="ECO:0000313" key="4">
    <source>
        <dbReference type="EMBL" id="PSV46193.1"/>
    </source>
</evidence>
<dbReference type="Gene3D" id="1.10.357.10">
    <property type="entry name" value="Tetracycline Repressor, domain 2"/>
    <property type="match status" value="1"/>
</dbReference>
<dbReference type="PRINTS" id="PR00455">
    <property type="entry name" value="HTHTETR"/>
</dbReference>
<dbReference type="Proteomes" id="UP000241803">
    <property type="component" value="Unassembled WGS sequence"/>
</dbReference>
<dbReference type="PROSITE" id="PS50977">
    <property type="entry name" value="HTH_TETR_2"/>
    <property type="match status" value="1"/>
</dbReference>
<accession>A0A2T3L731</accession>
<comment type="caution">
    <text evidence="4">The sequence shown here is derived from an EMBL/GenBank/DDBJ whole genome shotgun (WGS) entry which is preliminary data.</text>
</comment>
<dbReference type="SUPFAM" id="SSF46689">
    <property type="entry name" value="Homeodomain-like"/>
    <property type="match status" value="1"/>
</dbReference>
<feature type="DNA-binding region" description="H-T-H motif" evidence="2">
    <location>
        <begin position="50"/>
        <end position="69"/>
    </location>
</feature>
<sequence length="172" mass="19407">MQVSVYAYILQAVCGKKMPRVSQKVALQTRKRIIEAALDIVVNQGSENLTFSILAKKADISRSGINSHFKLKSDLMSEIRPQIASRIQMRLNYSSPEDFYMSWTKAVDTDVEFCRLIIASGAFIKEQDGFESLIKTISSSNIEITKMYIYQAIGYAVVNIEQTLKKDVKVPV</sequence>
<dbReference type="EMBL" id="PYOC01000005">
    <property type="protein sequence ID" value="PSV46193.1"/>
    <property type="molecule type" value="Genomic_DNA"/>
</dbReference>
<evidence type="ECO:0000256" key="1">
    <source>
        <dbReference type="ARBA" id="ARBA00023125"/>
    </source>
</evidence>
<protein>
    <submittedName>
        <fullName evidence="4">TetR family transcriptional regulator</fullName>
    </submittedName>
</protein>
<proteinExistence type="predicted"/>
<evidence type="ECO:0000256" key="2">
    <source>
        <dbReference type="PROSITE-ProRule" id="PRU00335"/>
    </source>
</evidence>
<evidence type="ECO:0000259" key="3">
    <source>
        <dbReference type="PROSITE" id="PS50977"/>
    </source>
</evidence>
<dbReference type="Pfam" id="PF00440">
    <property type="entry name" value="TetR_N"/>
    <property type="match status" value="1"/>
</dbReference>
<reference evidence="4 5" key="1">
    <citation type="submission" date="2018-03" db="EMBL/GenBank/DDBJ databases">
        <title>Whole genome sequencing of Histamine producing bacteria.</title>
        <authorList>
            <person name="Butler K."/>
        </authorList>
    </citation>
    <scope>NUCLEOTIDE SEQUENCE [LARGE SCALE GENOMIC DNA]</scope>
    <source>
        <strain evidence="4 5">ATCC 19614</strain>
    </source>
</reference>
<dbReference type="GO" id="GO:0003677">
    <property type="term" value="F:DNA binding"/>
    <property type="evidence" value="ECO:0007669"/>
    <property type="project" value="UniProtKB-UniRule"/>
</dbReference>
<dbReference type="InterPro" id="IPR009057">
    <property type="entry name" value="Homeodomain-like_sf"/>
</dbReference>
<name>A0A2T3L731_9GAMM</name>
<gene>
    <name evidence="4" type="ORF">C9J47_15160</name>
</gene>
<dbReference type="InterPro" id="IPR001647">
    <property type="entry name" value="HTH_TetR"/>
</dbReference>
<evidence type="ECO:0000313" key="5">
    <source>
        <dbReference type="Proteomes" id="UP000241803"/>
    </source>
</evidence>
<feature type="domain" description="HTH tetR-type" evidence="3">
    <location>
        <begin position="27"/>
        <end position="87"/>
    </location>
</feature>
<keyword evidence="1 2" id="KW-0238">DNA-binding</keyword>
<dbReference type="AlphaFoldDB" id="A0A2T3L731"/>
<organism evidence="4 5">
    <name type="scientific">Photobacterium indicum</name>
    <dbReference type="NCBI Taxonomy" id="81447"/>
    <lineage>
        <taxon>Bacteria</taxon>
        <taxon>Pseudomonadati</taxon>
        <taxon>Pseudomonadota</taxon>
        <taxon>Gammaproteobacteria</taxon>
        <taxon>Vibrionales</taxon>
        <taxon>Vibrionaceae</taxon>
        <taxon>Photobacterium</taxon>
    </lineage>
</organism>
<keyword evidence="5" id="KW-1185">Reference proteome</keyword>